<dbReference type="Pfam" id="PF03099">
    <property type="entry name" value="BPL_LplA_LipB"/>
    <property type="match status" value="1"/>
</dbReference>
<sequence>FTQLIQANLRTKALGKKIEYYNRIGSTNSEAWELLTLGADHGTIVLTDHQFQGKGRAGNSWFMGAGKGLAMSVILNNKYSLKFLGLISLAVGIAATKSIAQNGLDSKLKWPNDIFIYDKKVGGILCETKIKKNAVENMVVGIGINVNEANNEFPDNIKDLSTSMAICSNHPHQRERVTAELLNSLESLLQMIHHDPNKIVHEWLDRCGHLNDPIRFIDQGKVIEGIFSGLDNLGNAKIKTNLGNRVYRSIY</sequence>
<gene>
    <name evidence="3" type="ORF">METZ01_LOCUS132831</name>
</gene>
<dbReference type="GO" id="GO:0005737">
    <property type="term" value="C:cytoplasm"/>
    <property type="evidence" value="ECO:0007669"/>
    <property type="project" value="TreeGrafter"/>
</dbReference>
<evidence type="ECO:0000256" key="1">
    <source>
        <dbReference type="ARBA" id="ARBA00022598"/>
    </source>
</evidence>
<dbReference type="NCBIfam" id="TIGR00121">
    <property type="entry name" value="birA_ligase"/>
    <property type="match status" value="1"/>
</dbReference>
<evidence type="ECO:0000259" key="2">
    <source>
        <dbReference type="PROSITE" id="PS51733"/>
    </source>
</evidence>
<keyword evidence="1" id="KW-0436">Ligase</keyword>
<feature type="non-terminal residue" evidence="3">
    <location>
        <position position="1"/>
    </location>
</feature>
<evidence type="ECO:0000313" key="3">
    <source>
        <dbReference type="EMBL" id="SVA79977.1"/>
    </source>
</evidence>
<feature type="domain" description="BPL/LPL catalytic" evidence="2">
    <location>
        <begin position="3"/>
        <end position="193"/>
    </location>
</feature>
<name>A0A381YU00_9ZZZZ</name>
<accession>A0A381YU00</accession>
<dbReference type="SUPFAM" id="SSF55681">
    <property type="entry name" value="Class II aaRS and biotin synthetases"/>
    <property type="match status" value="1"/>
</dbReference>
<dbReference type="CDD" id="cd16442">
    <property type="entry name" value="BPL"/>
    <property type="match status" value="1"/>
</dbReference>
<dbReference type="InterPro" id="IPR004408">
    <property type="entry name" value="Biotin_CoA_COase_ligase"/>
</dbReference>
<dbReference type="PROSITE" id="PS51733">
    <property type="entry name" value="BPL_LPL_CATALYTIC"/>
    <property type="match status" value="1"/>
</dbReference>
<dbReference type="AlphaFoldDB" id="A0A381YU00"/>
<reference evidence="3" key="1">
    <citation type="submission" date="2018-05" db="EMBL/GenBank/DDBJ databases">
        <authorList>
            <person name="Lanie J.A."/>
            <person name="Ng W.-L."/>
            <person name="Kazmierczak K.M."/>
            <person name="Andrzejewski T.M."/>
            <person name="Davidsen T.M."/>
            <person name="Wayne K.J."/>
            <person name="Tettelin H."/>
            <person name="Glass J.I."/>
            <person name="Rusch D."/>
            <person name="Podicherti R."/>
            <person name="Tsui H.-C.T."/>
            <person name="Winkler M.E."/>
        </authorList>
    </citation>
    <scope>NUCLEOTIDE SEQUENCE</scope>
</reference>
<protein>
    <recommendedName>
        <fullName evidence="2">BPL/LPL catalytic domain-containing protein</fullName>
    </recommendedName>
</protein>
<dbReference type="PANTHER" id="PTHR12835:SF5">
    <property type="entry name" value="BIOTIN--PROTEIN LIGASE"/>
    <property type="match status" value="1"/>
</dbReference>
<dbReference type="InterPro" id="IPR045864">
    <property type="entry name" value="aa-tRNA-synth_II/BPL/LPL"/>
</dbReference>
<dbReference type="Gene3D" id="3.30.930.10">
    <property type="entry name" value="Bira Bifunctional Protein, Domain 2"/>
    <property type="match status" value="1"/>
</dbReference>
<dbReference type="GO" id="GO:0004077">
    <property type="term" value="F:biotin--[biotin carboxyl-carrier protein] ligase activity"/>
    <property type="evidence" value="ECO:0007669"/>
    <property type="project" value="InterPro"/>
</dbReference>
<dbReference type="InterPro" id="IPR004143">
    <property type="entry name" value="BPL_LPL_catalytic"/>
</dbReference>
<dbReference type="PANTHER" id="PTHR12835">
    <property type="entry name" value="BIOTIN PROTEIN LIGASE"/>
    <property type="match status" value="1"/>
</dbReference>
<organism evidence="3">
    <name type="scientific">marine metagenome</name>
    <dbReference type="NCBI Taxonomy" id="408172"/>
    <lineage>
        <taxon>unclassified sequences</taxon>
        <taxon>metagenomes</taxon>
        <taxon>ecological metagenomes</taxon>
    </lineage>
</organism>
<dbReference type="EMBL" id="UINC01018952">
    <property type="protein sequence ID" value="SVA79977.1"/>
    <property type="molecule type" value="Genomic_DNA"/>
</dbReference>
<proteinExistence type="predicted"/>